<dbReference type="InterPro" id="IPR036188">
    <property type="entry name" value="FAD/NAD-bd_sf"/>
</dbReference>
<dbReference type="Gene3D" id="3.40.30.120">
    <property type="match status" value="1"/>
</dbReference>
<evidence type="ECO:0000256" key="1">
    <source>
        <dbReference type="ARBA" id="ARBA00023002"/>
    </source>
</evidence>
<dbReference type="InterPro" id="IPR050631">
    <property type="entry name" value="PheA/TfdB_FAD_monoxygenase"/>
</dbReference>
<dbReference type="PRINTS" id="PR00420">
    <property type="entry name" value="RNGMNOXGNASE"/>
</dbReference>
<dbReference type="RefSeq" id="WP_114188649.1">
    <property type="nucleotide sequence ID" value="NZ_BJYU01000093.1"/>
</dbReference>
<dbReference type="Gene3D" id="3.30.9.10">
    <property type="entry name" value="D-Amino Acid Oxidase, subunit A, domain 2"/>
    <property type="match status" value="1"/>
</dbReference>
<keyword evidence="4" id="KW-1185">Reference proteome</keyword>
<dbReference type="SUPFAM" id="SSF51905">
    <property type="entry name" value="FAD/NAD(P)-binding domain"/>
    <property type="match status" value="1"/>
</dbReference>
<keyword evidence="1" id="KW-0560">Oxidoreductase</keyword>
<dbReference type="InterPro" id="IPR002938">
    <property type="entry name" value="FAD-bd"/>
</dbReference>
<evidence type="ECO:0000313" key="4">
    <source>
        <dbReference type="Proteomes" id="UP000321085"/>
    </source>
</evidence>
<accession>A0A512BZE6</accession>
<dbReference type="PANTHER" id="PTHR43476">
    <property type="entry name" value="3-(3-HYDROXY-PHENYL)PROPIONATE/3-HYDROXYCINNAMIC ACID HYDROXYLASE"/>
    <property type="match status" value="1"/>
</dbReference>
<dbReference type="Proteomes" id="UP000321085">
    <property type="component" value="Unassembled WGS sequence"/>
</dbReference>
<protein>
    <submittedName>
        <fullName evidence="3">FAD-binding monooxygenase</fullName>
    </submittedName>
</protein>
<dbReference type="PANTHER" id="PTHR43476:SF3">
    <property type="entry name" value="FAD-BINDING MONOOXYGENASE"/>
    <property type="match status" value="1"/>
</dbReference>
<dbReference type="OrthoDB" id="9791689at2"/>
<sequence length="558" mass="61434">MTSSSRETSVARENDPVLSSDQHTSYDVVVVGLGPVGAAAAQLLAREGLTVLAVDPSRQPYDKPRAIGIDHEALRLLQKLSITDELSLYMGPYKTSEYRSAAGQVLRRIVPQPEPHPLSWPPYSTFIQPELERLLRGSFDRWPTLDVTLGSRVLTVEQNPDEASVTIEDVDTGTKRLVTCRYVVGCDGAWSPVREAMGLQLEDLKFDEPWLVVDVLVNETADLPDAIIQYCDPVRPCTYVRGPADLRRWEIMLLPDENPTDMVDEKVIWSLLARWMTPDQGRIWRAATYRFHALVGKQWQRGRVFIAGDAAHQTPPFMAQGLNQGLRDVANLCWKIGEVLKHGADPALLKTYDEERRPNARAVIELTKTFGQVICEREPGAAAERDKRLLEEMQAGRGEIVRQDLLPPLVGGLLLKDATGGHAPGTGTVFPQPLVITSEGERRMDDVIDARFLLVAETGWAPTAPDRVLADRLGVTLACVAEAPVDGIVTLADTSGLIESWMSRNGVKAVLVRPDHVVFGSVRAAADVSGLLGALEHALRNPDRTKTEAGPDQMSEVH</sequence>
<evidence type="ECO:0000259" key="2">
    <source>
        <dbReference type="Pfam" id="PF01494"/>
    </source>
</evidence>
<dbReference type="GO" id="GO:0071949">
    <property type="term" value="F:FAD binding"/>
    <property type="evidence" value="ECO:0007669"/>
    <property type="project" value="InterPro"/>
</dbReference>
<proteinExistence type="predicted"/>
<dbReference type="GO" id="GO:0008688">
    <property type="term" value="F:3-(3-hydroxyphenyl)propionate hydroxylase activity"/>
    <property type="evidence" value="ECO:0007669"/>
    <property type="project" value="TreeGrafter"/>
</dbReference>
<dbReference type="EMBL" id="BJYU01000093">
    <property type="protein sequence ID" value="GEO17197.1"/>
    <property type="molecule type" value="Genomic_DNA"/>
</dbReference>
<comment type="caution">
    <text evidence="3">The sequence shown here is derived from an EMBL/GenBank/DDBJ whole genome shotgun (WGS) entry which is preliminary data.</text>
</comment>
<organism evidence="3 4">
    <name type="scientific">Microvirga aerophila</name>
    <dbReference type="NCBI Taxonomy" id="670291"/>
    <lineage>
        <taxon>Bacteria</taxon>
        <taxon>Pseudomonadati</taxon>
        <taxon>Pseudomonadota</taxon>
        <taxon>Alphaproteobacteria</taxon>
        <taxon>Hyphomicrobiales</taxon>
        <taxon>Methylobacteriaceae</taxon>
        <taxon>Microvirga</taxon>
    </lineage>
</organism>
<evidence type="ECO:0000313" key="3">
    <source>
        <dbReference type="EMBL" id="GEO17197.1"/>
    </source>
</evidence>
<dbReference type="Gene3D" id="3.50.50.60">
    <property type="entry name" value="FAD/NAD(P)-binding domain"/>
    <property type="match status" value="1"/>
</dbReference>
<keyword evidence="3" id="KW-0503">Monooxygenase</keyword>
<name>A0A512BZE6_9HYPH</name>
<dbReference type="NCBIfam" id="NF004829">
    <property type="entry name" value="PRK06183.1-3"/>
    <property type="match status" value="1"/>
</dbReference>
<dbReference type="AlphaFoldDB" id="A0A512BZE6"/>
<dbReference type="Pfam" id="PF01494">
    <property type="entry name" value="FAD_binding_3"/>
    <property type="match status" value="1"/>
</dbReference>
<feature type="domain" description="FAD-binding" evidence="2">
    <location>
        <begin position="26"/>
        <end position="365"/>
    </location>
</feature>
<gene>
    <name evidence="3" type="ORF">MAE02_48930</name>
</gene>
<reference evidence="3 4" key="1">
    <citation type="submission" date="2019-07" db="EMBL/GenBank/DDBJ databases">
        <title>Whole genome shotgun sequence of Microvirga aerophila NBRC 106136.</title>
        <authorList>
            <person name="Hosoyama A."/>
            <person name="Uohara A."/>
            <person name="Ohji S."/>
            <person name="Ichikawa N."/>
        </authorList>
    </citation>
    <scope>NUCLEOTIDE SEQUENCE [LARGE SCALE GENOMIC DNA]</scope>
    <source>
        <strain evidence="3 4">NBRC 106136</strain>
    </source>
</reference>
<dbReference type="GO" id="GO:0019622">
    <property type="term" value="P:3-(3-hydroxy)phenylpropionate catabolic process"/>
    <property type="evidence" value="ECO:0007669"/>
    <property type="project" value="TreeGrafter"/>
</dbReference>